<dbReference type="GO" id="GO:0005975">
    <property type="term" value="P:carbohydrate metabolic process"/>
    <property type="evidence" value="ECO:0007669"/>
    <property type="project" value="InterPro"/>
</dbReference>
<dbReference type="Pfam" id="PF01522">
    <property type="entry name" value="Polysacc_deac_1"/>
    <property type="match status" value="1"/>
</dbReference>
<evidence type="ECO:0000313" key="3">
    <source>
        <dbReference type="EMBL" id="QGG48228.1"/>
    </source>
</evidence>
<evidence type="ECO:0000313" key="4">
    <source>
        <dbReference type="Proteomes" id="UP000366051"/>
    </source>
</evidence>
<dbReference type="PROSITE" id="PS51677">
    <property type="entry name" value="NODB"/>
    <property type="match status" value="1"/>
</dbReference>
<dbReference type="EMBL" id="CP045875">
    <property type="protein sequence ID" value="QGG48228.1"/>
    <property type="molecule type" value="Genomic_DNA"/>
</dbReference>
<dbReference type="GO" id="GO:0016020">
    <property type="term" value="C:membrane"/>
    <property type="evidence" value="ECO:0007669"/>
    <property type="project" value="TreeGrafter"/>
</dbReference>
<dbReference type="PANTHER" id="PTHR10587:SF80">
    <property type="entry name" value="CHITOOLIGOSACCHARIDE DEACETYLASE"/>
    <property type="match status" value="1"/>
</dbReference>
<organism evidence="3 4">
    <name type="scientific">Heliorestis convoluta</name>
    <dbReference type="NCBI Taxonomy" id="356322"/>
    <lineage>
        <taxon>Bacteria</taxon>
        <taxon>Bacillati</taxon>
        <taxon>Bacillota</taxon>
        <taxon>Clostridia</taxon>
        <taxon>Eubacteriales</taxon>
        <taxon>Heliobacteriaceae</taxon>
        <taxon>Heliorestis</taxon>
    </lineage>
</organism>
<dbReference type="CDD" id="cd10950">
    <property type="entry name" value="CE4_BsYlxY_like"/>
    <property type="match status" value="1"/>
</dbReference>
<keyword evidence="1" id="KW-1133">Transmembrane helix</keyword>
<accession>A0A5Q2MZN6</accession>
<dbReference type="InterPro" id="IPR002509">
    <property type="entry name" value="NODB_dom"/>
</dbReference>
<dbReference type="AlphaFoldDB" id="A0A5Q2MZN6"/>
<feature type="domain" description="NodB homology" evidence="2">
    <location>
        <begin position="64"/>
        <end position="240"/>
    </location>
</feature>
<dbReference type="Proteomes" id="UP000366051">
    <property type="component" value="Chromosome"/>
</dbReference>
<name>A0A5Q2MZN6_9FIRM</name>
<evidence type="ECO:0000256" key="1">
    <source>
        <dbReference type="SAM" id="Phobius"/>
    </source>
</evidence>
<dbReference type="KEGG" id="hcv:FTV88_2130"/>
<feature type="transmembrane region" description="Helical" evidence="1">
    <location>
        <begin position="12"/>
        <end position="31"/>
    </location>
</feature>
<dbReference type="InterPro" id="IPR011330">
    <property type="entry name" value="Glyco_hydro/deAcase_b/a-brl"/>
</dbReference>
<dbReference type="InterPro" id="IPR050248">
    <property type="entry name" value="Polysacc_deacetylase_ArnD"/>
</dbReference>
<dbReference type="SUPFAM" id="SSF88713">
    <property type="entry name" value="Glycoside hydrolase/deacetylase"/>
    <property type="match status" value="1"/>
</dbReference>
<dbReference type="GO" id="GO:0016810">
    <property type="term" value="F:hydrolase activity, acting on carbon-nitrogen (but not peptide) bonds"/>
    <property type="evidence" value="ECO:0007669"/>
    <property type="project" value="InterPro"/>
</dbReference>
<keyword evidence="4" id="KW-1185">Reference proteome</keyword>
<protein>
    <submittedName>
        <fullName evidence="3">Polysaccharide deacetylase</fullName>
    </submittedName>
</protein>
<proteinExistence type="predicted"/>
<reference evidence="4" key="1">
    <citation type="submission" date="2019-11" db="EMBL/GenBank/DDBJ databases">
        <title>Genome sequence of Heliorestis convoluta strain HH, an alkaliphilic and minimalistic phototrophic bacterium from a soda lake in Egypt.</title>
        <authorList>
            <person name="Dewey E.D."/>
            <person name="Stokes L.M."/>
            <person name="Burchell B.M."/>
            <person name="Shaffer K.N."/>
            <person name="Huntington A.M."/>
            <person name="Baker J.M."/>
            <person name="Nadendla S."/>
            <person name="Giglio M.G."/>
            <person name="Touchman J.W."/>
            <person name="Blankenship R.E."/>
            <person name="Madigan M.T."/>
            <person name="Sattley W.M."/>
        </authorList>
    </citation>
    <scope>NUCLEOTIDE SEQUENCE [LARGE SCALE GENOMIC DNA]</scope>
    <source>
        <strain evidence="4">HH</strain>
    </source>
</reference>
<dbReference type="RefSeq" id="WP_243137081.1">
    <property type="nucleotide sequence ID" value="NZ_CP045875.1"/>
</dbReference>
<keyword evidence="1" id="KW-0812">Transmembrane</keyword>
<evidence type="ECO:0000259" key="2">
    <source>
        <dbReference type="PROSITE" id="PS51677"/>
    </source>
</evidence>
<sequence>MKIFFISKRKAINTFLVAVTVVMVFFLLTNIGNLSGSKDIEEPISTIGSGREIPGVLYQGPASDKIALAINVDWGEEYIPPILEILQQHQVKATFFFTGRFAEKLPDIVKKVAQEGHEIGNHGYSHPHPTQISGEANRREIQRTHQVLVKATGQAPRWFAPPYGECNAQVVEIARQEGYGTVLWTVDSADWMNPTPQAWMQRVLKGIEPGAIILMHPTKSTTEALPELLKYSKEKSWKAVTMTELTMEPAKEQGKEIEKVP</sequence>
<dbReference type="PANTHER" id="PTHR10587">
    <property type="entry name" value="GLYCOSYL TRANSFERASE-RELATED"/>
    <property type="match status" value="1"/>
</dbReference>
<dbReference type="Gene3D" id="3.20.20.370">
    <property type="entry name" value="Glycoside hydrolase/deacetylase"/>
    <property type="match status" value="1"/>
</dbReference>
<gene>
    <name evidence="3" type="ORF">FTV88_2130</name>
</gene>
<keyword evidence="1" id="KW-0472">Membrane</keyword>